<dbReference type="PANTHER" id="PTHR33495:SF2">
    <property type="entry name" value="ANTI-SIGMA FACTOR ANTAGONIST TM_1081-RELATED"/>
    <property type="match status" value="1"/>
</dbReference>
<dbReference type="NCBIfam" id="TIGR00377">
    <property type="entry name" value="ant_ant_sig"/>
    <property type="match status" value="1"/>
</dbReference>
<gene>
    <name evidence="4" type="ORF">LCY76_12245</name>
</gene>
<dbReference type="PROSITE" id="PS50801">
    <property type="entry name" value="STAS"/>
    <property type="match status" value="1"/>
</dbReference>
<sequence length="120" mass="13520">MSMSMGNVMDLKITHEKLNGTHYLELEGEVQSYTAPKLKKILDPLSEKTKQDIIIDVEKIDFIDSVGLGVFAGVLRSTNRNNSTLMLRGMTNRVRRLFEVTGLIEMVEASKNKKTISFLS</sequence>
<dbReference type="RefSeq" id="WP_248252867.1">
    <property type="nucleotide sequence ID" value="NZ_JAIWJX010000002.1"/>
</dbReference>
<dbReference type="PANTHER" id="PTHR33495">
    <property type="entry name" value="ANTI-SIGMA FACTOR ANTAGONIST TM_1081-RELATED-RELATED"/>
    <property type="match status" value="1"/>
</dbReference>
<dbReference type="InterPro" id="IPR003658">
    <property type="entry name" value="Anti-sigma_ant"/>
</dbReference>
<evidence type="ECO:0000259" key="3">
    <source>
        <dbReference type="PROSITE" id="PS50801"/>
    </source>
</evidence>
<proteinExistence type="inferred from homology"/>
<name>A0A9X2BCY1_9BACL</name>
<evidence type="ECO:0000313" key="4">
    <source>
        <dbReference type="EMBL" id="MCK6257364.1"/>
    </source>
</evidence>
<evidence type="ECO:0000256" key="1">
    <source>
        <dbReference type="ARBA" id="ARBA00009013"/>
    </source>
</evidence>
<comment type="caution">
    <text evidence="4">The sequence shown here is derived from an EMBL/GenBank/DDBJ whole genome shotgun (WGS) entry which is preliminary data.</text>
</comment>
<dbReference type="Gene3D" id="3.30.750.24">
    <property type="entry name" value="STAS domain"/>
    <property type="match status" value="1"/>
</dbReference>
<dbReference type="InterPro" id="IPR036513">
    <property type="entry name" value="STAS_dom_sf"/>
</dbReference>
<comment type="similarity">
    <text evidence="1 2">Belongs to the anti-sigma-factor antagonist family.</text>
</comment>
<dbReference type="CDD" id="cd07043">
    <property type="entry name" value="STAS_anti-anti-sigma_factors"/>
    <property type="match status" value="1"/>
</dbReference>
<dbReference type="InterPro" id="IPR002645">
    <property type="entry name" value="STAS_dom"/>
</dbReference>
<organism evidence="4 5">
    <name type="scientific">Fictibacillus marinisediminis</name>
    <dbReference type="NCBI Taxonomy" id="2878389"/>
    <lineage>
        <taxon>Bacteria</taxon>
        <taxon>Bacillati</taxon>
        <taxon>Bacillota</taxon>
        <taxon>Bacilli</taxon>
        <taxon>Bacillales</taxon>
        <taxon>Fictibacillaceae</taxon>
        <taxon>Fictibacillus</taxon>
    </lineage>
</organism>
<protein>
    <recommendedName>
        <fullName evidence="2">Anti-sigma factor antagonist</fullName>
    </recommendedName>
</protein>
<dbReference type="GO" id="GO:0043856">
    <property type="term" value="F:anti-sigma factor antagonist activity"/>
    <property type="evidence" value="ECO:0007669"/>
    <property type="project" value="InterPro"/>
</dbReference>
<evidence type="ECO:0000313" key="5">
    <source>
        <dbReference type="Proteomes" id="UP001139011"/>
    </source>
</evidence>
<keyword evidence="5" id="KW-1185">Reference proteome</keyword>
<dbReference type="AlphaFoldDB" id="A0A9X2BCY1"/>
<dbReference type="SUPFAM" id="SSF52091">
    <property type="entry name" value="SpoIIaa-like"/>
    <property type="match status" value="1"/>
</dbReference>
<feature type="domain" description="STAS" evidence="3">
    <location>
        <begin position="11"/>
        <end position="120"/>
    </location>
</feature>
<dbReference type="Proteomes" id="UP001139011">
    <property type="component" value="Unassembled WGS sequence"/>
</dbReference>
<accession>A0A9X2BCY1</accession>
<evidence type="ECO:0000256" key="2">
    <source>
        <dbReference type="RuleBase" id="RU003749"/>
    </source>
</evidence>
<dbReference type="Pfam" id="PF01740">
    <property type="entry name" value="STAS"/>
    <property type="match status" value="1"/>
</dbReference>
<dbReference type="EMBL" id="JAIWJX010000002">
    <property type="protein sequence ID" value="MCK6257364.1"/>
    <property type="molecule type" value="Genomic_DNA"/>
</dbReference>
<reference evidence="4" key="1">
    <citation type="submission" date="2021-09" db="EMBL/GenBank/DDBJ databases">
        <title>Genome analysis of Fictibacillus sp. KIGAM418 isolated from marine sediment.</title>
        <authorList>
            <person name="Seo M.-J."/>
            <person name="Cho E.-S."/>
            <person name="Hwang C.Y."/>
        </authorList>
    </citation>
    <scope>NUCLEOTIDE SEQUENCE</scope>
    <source>
        <strain evidence="4">KIGAM418</strain>
    </source>
</reference>